<dbReference type="STRING" id="743788.S8G1F6"/>
<dbReference type="GO" id="GO:0016747">
    <property type="term" value="F:acyltransferase activity, transferring groups other than amino-acyl groups"/>
    <property type="evidence" value="ECO:0007669"/>
    <property type="project" value="InterPro"/>
</dbReference>
<evidence type="ECO:0000313" key="3">
    <source>
        <dbReference type="Proteomes" id="UP000015241"/>
    </source>
</evidence>
<dbReference type="InterPro" id="IPR000182">
    <property type="entry name" value="GNAT_dom"/>
</dbReference>
<dbReference type="Proteomes" id="UP000015241">
    <property type="component" value="Unassembled WGS sequence"/>
</dbReference>
<accession>S8G1F6</accession>
<dbReference type="PANTHER" id="PTHR42791">
    <property type="entry name" value="GNAT FAMILY ACETYLTRANSFERASE"/>
    <property type="match status" value="1"/>
</dbReference>
<dbReference type="InterPro" id="IPR016181">
    <property type="entry name" value="Acyl_CoA_acyltransferase"/>
</dbReference>
<proteinExistence type="predicted"/>
<sequence length="242" mass="26929">MSLLGSYVDTKPHPELLTYGDLPHTVDCTVRANHDDPAGHYLDDTPDYHGPPSRRDKRATVSLYLSFSDCIRRREAWTVNHGDSLMTFAAAVTIPRSRRCFNNIIAGIIKAVLSVYKFTFTKEQLKRRTELRDKLDPAVEKALGSRVPELISLDALSTAPERQGLGYAGTLVNQLAVLADAQSRGIWLVTNLYTTGFYARFGFKVVGSVSLGVDNPTWEKGPVVLCIMLREPAESYMHNGEK</sequence>
<dbReference type="Gene3D" id="3.40.630.30">
    <property type="match status" value="1"/>
</dbReference>
<reference evidence="2 3" key="1">
    <citation type="journal article" date="2012" name="Science">
        <title>The Paleozoic origin of enzymatic lignin decomposition reconstructed from 31 fungal genomes.</title>
        <authorList>
            <person name="Floudas D."/>
            <person name="Binder M."/>
            <person name="Riley R."/>
            <person name="Barry K."/>
            <person name="Blanchette R.A."/>
            <person name="Henrissat B."/>
            <person name="Martinez A.T."/>
            <person name="Otillar R."/>
            <person name="Spatafora J.W."/>
            <person name="Yadav J.S."/>
            <person name="Aerts A."/>
            <person name="Benoit I."/>
            <person name="Boyd A."/>
            <person name="Carlson A."/>
            <person name="Copeland A."/>
            <person name="Coutinho P.M."/>
            <person name="de Vries R.P."/>
            <person name="Ferreira P."/>
            <person name="Findley K."/>
            <person name="Foster B."/>
            <person name="Gaskell J."/>
            <person name="Glotzer D."/>
            <person name="Gorecki P."/>
            <person name="Heitman J."/>
            <person name="Hesse C."/>
            <person name="Hori C."/>
            <person name="Igarashi K."/>
            <person name="Jurgens J.A."/>
            <person name="Kallen N."/>
            <person name="Kersten P."/>
            <person name="Kohler A."/>
            <person name="Kuees U."/>
            <person name="Kumar T.K.A."/>
            <person name="Kuo A."/>
            <person name="LaButti K."/>
            <person name="Larrondo L.F."/>
            <person name="Lindquist E."/>
            <person name="Ling A."/>
            <person name="Lombard V."/>
            <person name="Lucas S."/>
            <person name="Lundell T."/>
            <person name="Martin R."/>
            <person name="McLaughlin D.J."/>
            <person name="Morgenstern I."/>
            <person name="Morin E."/>
            <person name="Murat C."/>
            <person name="Nagy L.G."/>
            <person name="Nolan M."/>
            <person name="Ohm R.A."/>
            <person name="Patyshakuliyeva A."/>
            <person name="Rokas A."/>
            <person name="Ruiz-Duenas F.J."/>
            <person name="Sabat G."/>
            <person name="Salamov A."/>
            <person name="Samejima M."/>
            <person name="Schmutz J."/>
            <person name="Slot J.C."/>
            <person name="St John F."/>
            <person name="Stenlid J."/>
            <person name="Sun H."/>
            <person name="Sun S."/>
            <person name="Syed K."/>
            <person name="Tsang A."/>
            <person name="Wiebenga A."/>
            <person name="Young D."/>
            <person name="Pisabarro A."/>
            <person name="Eastwood D.C."/>
            <person name="Martin F."/>
            <person name="Cullen D."/>
            <person name="Grigoriev I.V."/>
            <person name="Hibbett D.S."/>
        </authorList>
    </citation>
    <scope>NUCLEOTIDE SEQUENCE</scope>
    <source>
        <strain evidence="3">FP-58527</strain>
    </source>
</reference>
<organism evidence="2 3">
    <name type="scientific">Fomitopsis schrenkii</name>
    <name type="common">Brown rot fungus</name>
    <dbReference type="NCBI Taxonomy" id="2126942"/>
    <lineage>
        <taxon>Eukaryota</taxon>
        <taxon>Fungi</taxon>
        <taxon>Dikarya</taxon>
        <taxon>Basidiomycota</taxon>
        <taxon>Agaricomycotina</taxon>
        <taxon>Agaricomycetes</taxon>
        <taxon>Polyporales</taxon>
        <taxon>Fomitopsis</taxon>
    </lineage>
</organism>
<protein>
    <recommendedName>
        <fullName evidence="1">N-acetyltransferase domain-containing protein</fullName>
    </recommendedName>
</protein>
<gene>
    <name evidence="2" type="ORF">FOMPIDRAFT_84740</name>
</gene>
<dbReference type="AlphaFoldDB" id="S8G1F6"/>
<feature type="domain" description="N-acetyltransferase" evidence="1">
    <location>
        <begin position="92"/>
        <end position="230"/>
    </location>
</feature>
<name>S8G1F6_FOMSC</name>
<dbReference type="OrthoDB" id="2744543at2759"/>
<dbReference type="PANTHER" id="PTHR42791:SF1">
    <property type="entry name" value="N-ACETYLTRANSFERASE DOMAIN-CONTAINING PROTEIN"/>
    <property type="match status" value="1"/>
</dbReference>
<dbReference type="Pfam" id="PF00583">
    <property type="entry name" value="Acetyltransf_1"/>
    <property type="match status" value="1"/>
</dbReference>
<evidence type="ECO:0000259" key="1">
    <source>
        <dbReference type="PROSITE" id="PS51186"/>
    </source>
</evidence>
<dbReference type="InParanoid" id="S8G1F6"/>
<evidence type="ECO:0000313" key="2">
    <source>
        <dbReference type="EMBL" id="EPT04150.1"/>
    </source>
</evidence>
<dbReference type="EMBL" id="KE504127">
    <property type="protein sequence ID" value="EPT04150.1"/>
    <property type="molecule type" value="Genomic_DNA"/>
</dbReference>
<dbReference type="HOGENOM" id="CLU_074876_1_0_1"/>
<dbReference type="InterPro" id="IPR052523">
    <property type="entry name" value="Trichothecene_AcTrans"/>
</dbReference>
<dbReference type="eggNOG" id="ENOG502RSF2">
    <property type="taxonomic scope" value="Eukaryota"/>
</dbReference>
<keyword evidence="3" id="KW-1185">Reference proteome</keyword>
<dbReference type="PROSITE" id="PS51186">
    <property type="entry name" value="GNAT"/>
    <property type="match status" value="1"/>
</dbReference>
<dbReference type="SUPFAM" id="SSF55729">
    <property type="entry name" value="Acyl-CoA N-acyltransferases (Nat)"/>
    <property type="match status" value="1"/>
</dbReference>